<evidence type="ECO:0000256" key="1">
    <source>
        <dbReference type="SAM" id="MobiDB-lite"/>
    </source>
</evidence>
<feature type="region of interest" description="Disordered" evidence="1">
    <location>
        <begin position="107"/>
        <end position="146"/>
    </location>
</feature>
<dbReference type="EMBL" id="SRLO01000064">
    <property type="protein sequence ID" value="TNN79506.1"/>
    <property type="molecule type" value="Genomic_DNA"/>
</dbReference>
<proteinExistence type="predicted"/>
<comment type="caution">
    <text evidence="2">The sequence shown here is derived from an EMBL/GenBank/DDBJ whole genome shotgun (WGS) entry which is preliminary data.</text>
</comment>
<organism evidence="2 3">
    <name type="scientific">Liparis tanakae</name>
    <name type="common">Tanaka's snailfish</name>
    <dbReference type="NCBI Taxonomy" id="230148"/>
    <lineage>
        <taxon>Eukaryota</taxon>
        <taxon>Metazoa</taxon>
        <taxon>Chordata</taxon>
        <taxon>Craniata</taxon>
        <taxon>Vertebrata</taxon>
        <taxon>Euteleostomi</taxon>
        <taxon>Actinopterygii</taxon>
        <taxon>Neopterygii</taxon>
        <taxon>Teleostei</taxon>
        <taxon>Neoteleostei</taxon>
        <taxon>Acanthomorphata</taxon>
        <taxon>Eupercaria</taxon>
        <taxon>Perciformes</taxon>
        <taxon>Cottioidei</taxon>
        <taxon>Cottales</taxon>
        <taxon>Liparidae</taxon>
        <taxon>Liparis</taxon>
    </lineage>
</organism>
<dbReference type="AlphaFoldDB" id="A0A4Z2INS3"/>
<gene>
    <name evidence="2" type="ORF">EYF80_010323</name>
</gene>
<keyword evidence="3" id="KW-1185">Reference proteome</keyword>
<evidence type="ECO:0000313" key="2">
    <source>
        <dbReference type="EMBL" id="TNN79506.1"/>
    </source>
</evidence>
<feature type="compositionally biased region" description="Polar residues" evidence="1">
    <location>
        <begin position="112"/>
        <end position="123"/>
    </location>
</feature>
<sequence length="174" mass="18938">MMKCNFWKSSCCHTNETSGWEQVHSHDGSEPSKVPWESESNVIHVATPVPRRCTCTVQPDRGQSVASEGRVSLGKTPVKLVQSPTPRDIGHSRECCSFLDETKSRRTKHSESTSNILDSTGCNARNKKSDGEKKVNFNQNNPPIGVLASRSRTQQCERDPVDAAAALAAGCGAL</sequence>
<reference evidence="2 3" key="1">
    <citation type="submission" date="2019-03" db="EMBL/GenBank/DDBJ databases">
        <title>First draft genome of Liparis tanakae, snailfish: a comprehensive survey of snailfish specific genes.</title>
        <authorList>
            <person name="Kim W."/>
            <person name="Song I."/>
            <person name="Jeong J.-H."/>
            <person name="Kim D."/>
            <person name="Kim S."/>
            <person name="Ryu S."/>
            <person name="Song J.Y."/>
            <person name="Lee S.K."/>
        </authorList>
    </citation>
    <scope>NUCLEOTIDE SEQUENCE [LARGE SCALE GENOMIC DNA]</scope>
    <source>
        <tissue evidence="2">Muscle</tissue>
    </source>
</reference>
<name>A0A4Z2INS3_9TELE</name>
<accession>A0A4Z2INS3</accession>
<evidence type="ECO:0000313" key="3">
    <source>
        <dbReference type="Proteomes" id="UP000314294"/>
    </source>
</evidence>
<dbReference type="Proteomes" id="UP000314294">
    <property type="component" value="Unassembled WGS sequence"/>
</dbReference>
<protein>
    <submittedName>
        <fullName evidence="2">Uncharacterized protein</fullName>
    </submittedName>
</protein>